<dbReference type="AlphaFoldDB" id="A0A5B8M1S1"/>
<dbReference type="NCBIfam" id="TIGR00654">
    <property type="entry name" value="PhzF_family"/>
    <property type="match status" value="1"/>
</dbReference>
<dbReference type="OrthoDB" id="9788221at2"/>
<organism evidence="2 3">
    <name type="scientific">Humibacter ginsenosidimutans</name>
    <dbReference type="NCBI Taxonomy" id="2599293"/>
    <lineage>
        <taxon>Bacteria</taxon>
        <taxon>Bacillati</taxon>
        <taxon>Actinomycetota</taxon>
        <taxon>Actinomycetes</taxon>
        <taxon>Micrococcales</taxon>
        <taxon>Microbacteriaceae</taxon>
        <taxon>Humibacter</taxon>
    </lineage>
</organism>
<dbReference type="InterPro" id="IPR003719">
    <property type="entry name" value="Phenazine_PhzF-like"/>
</dbReference>
<dbReference type="PIRSF" id="PIRSF016184">
    <property type="entry name" value="PhzC_PhzF"/>
    <property type="match status" value="1"/>
</dbReference>
<dbReference type="Gene3D" id="3.10.310.10">
    <property type="entry name" value="Diaminopimelate Epimerase, Chain A, domain 1"/>
    <property type="match status" value="2"/>
</dbReference>
<evidence type="ECO:0000256" key="1">
    <source>
        <dbReference type="PIRSR" id="PIRSR016184-1"/>
    </source>
</evidence>
<protein>
    <submittedName>
        <fullName evidence="2">PhzF family phenazine biosynthesis protein</fullName>
    </submittedName>
</protein>
<evidence type="ECO:0000313" key="3">
    <source>
        <dbReference type="Proteomes" id="UP000320216"/>
    </source>
</evidence>
<keyword evidence="3" id="KW-1185">Reference proteome</keyword>
<reference evidence="2 3" key="1">
    <citation type="submission" date="2019-07" db="EMBL/GenBank/DDBJ databases">
        <title>Full genome sequence of Humibacter sp. WJ7-1.</title>
        <authorList>
            <person name="Im W.-T."/>
        </authorList>
    </citation>
    <scope>NUCLEOTIDE SEQUENCE [LARGE SCALE GENOMIC DNA]</scope>
    <source>
        <strain evidence="2 3">WJ7-1</strain>
    </source>
</reference>
<dbReference type="GO" id="GO:0016853">
    <property type="term" value="F:isomerase activity"/>
    <property type="evidence" value="ECO:0007669"/>
    <property type="project" value="TreeGrafter"/>
</dbReference>
<dbReference type="Proteomes" id="UP000320216">
    <property type="component" value="Chromosome"/>
</dbReference>
<name>A0A5B8M1S1_9MICO</name>
<dbReference type="PANTHER" id="PTHR13774">
    <property type="entry name" value="PHENAZINE BIOSYNTHESIS PROTEIN"/>
    <property type="match status" value="1"/>
</dbReference>
<gene>
    <name evidence="2" type="ORF">FPZ11_07360</name>
</gene>
<dbReference type="KEGG" id="huw:FPZ11_07360"/>
<sequence length="291" mass="30527">MAMRFAYVDVFAPRPLAGNPVVVVTGAERQPDAVLQALAREFNHSETAFVLGGSGADWRLRSFTPSGAEVFGAGHNALGAVVWLAASGRLDSTRSSFAQAIGDETYTVTVSQVDRNGAHVAIRQSPPERRATFDDGSALARALGVMDDAVRVDRMPEVISTGAGHLLVPLRRRSDVDSARPDPESLSRLLASIGAEGCAVFSLDPVEPEAHADVRFFNPTMGIAEDPATGTAAGPLAVKLLRDGLIAPTATVVIAQGHAVGRPSLISVDVRDDEVTLHGDGIVVAEGELHI</sequence>
<accession>A0A5B8M1S1</accession>
<dbReference type="Pfam" id="PF02567">
    <property type="entry name" value="PhzC-PhzF"/>
    <property type="match status" value="1"/>
</dbReference>
<dbReference type="EMBL" id="CP042305">
    <property type="protein sequence ID" value="QDZ14597.1"/>
    <property type="molecule type" value="Genomic_DNA"/>
</dbReference>
<feature type="active site" evidence="1">
    <location>
        <position position="46"/>
    </location>
</feature>
<dbReference type="GO" id="GO:0005737">
    <property type="term" value="C:cytoplasm"/>
    <property type="evidence" value="ECO:0007669"/>
    <property type="project" value="TreeGrafter"/>
</dbReference>
<dbReference type="SUPFAM" id="SSF54506">
    <property type="entry name" value="Diaminopimelate epimerase-like"/>
    <property type="match status" value="1"/>
</dbReference>
<evidence type="ECO:0000313" key="2">
    <source>
        <dbReference type="EMBL" id="QDZ14597.1"/>
    </source>
</evidence>
<dbReference type="PANTHER" id="PTHR13774:SF32">
    <property type="entry name" value="ANTISENSE-ENHANCING SEQUENCE 1"/>
    <property type="match status" value="1"/>
</dbReference>
<proteinExistence type="predicted"/>